<keyword evidence="2" id="KW-1185">Reference proteome</keyword>
<sequence length="119" mass="13501">MASSLEDLAIDFIGRQHPNIPCMDLSTTELPELKYLTVSGGYQAAPVEYITRWTTSKLQYLAETFATLAIDVPLLTHLEFDWSYEFLVLESGHLNISTIRIHARNPRRGTVKCFNEQLG</sequence>
<gene>
    <name evidence="1" type="ORF">M422DRAFT_261668</name>
</gene>
<dbReference type="HOGENOM" id="CLU_2062931_0_0_1"/>
<dbReference type="AlphaFoldDB" id="A0A0C9TZX6"/>
<protein>
    <submittedName>
        <fullName evidence="1">Uncharacterized protein</fullName>
    </submittedName>
</protein>
<reference evidence="1 2" key="1">
    <citation type="submission" date="2014-06" db="EMBL/GenBank/DDBJ databases">
        <title>Evolutionary Origins and Diversification of the Mycorrhizal Mutualists.</title>
        <authorList>
            <consortium name="DOE Joint Genome Institute"/>
            <consortium name="Mycorrhizal Genomics Consortium"/>
            <person name="Kohler A."/>
            <person name="Kuo A."/>
            <person name="Nagy L.G."/>
            <person name="Floudas D."/>
            <person name="Copeland A."/>
            <person name="Barry K.W."/>
            <person name="Cichocki N."/>
            <person name="Veneault-Fourrey C."/>
            <person name="LaButti K."/>
            <person name="Lindquist E.A."/>
            <person name="Lipzen A."/>
            <person name="Lundell T."/>
            <person name="Morin E."/>
            <person name="Murat C."/>
            <person name="Riley R."/>
            <person name="Ohm R."/>
            <person name="Sun H."/>
            <person name="Tunlid A."/>
            <person name="Henrissat B."/>
            <person name="Grigoriev I.V."/>
            <person name="Hibbett D.S."/>
            <person name="Martin F."/>
        </authorList>
    </citation>
    <scope>NUCLEOTIDE SEQUENCE [LARGE SCALE GENOMIC DNA]</scope>
    <source>
        <strain evidence="1 2">SS14</strain>
    </source>
</reference>
<proteinExistence type="predicted"/>
<dbReference type="EMBL" id="KN837183">
    <property type="protein sequence ID" value="KIJ35918.1"/>
    <property type="molecule type" value="Genomic_DNA"/>
</dbReference>
<organism evidence="1 2">
    <name type="scientific">Sphaerobolus stellatus (strain SS14)</name>
    <dbReference type="NCBI Taxonomy" id="990650"/>
    <lineage>
        <taxon>Eukaryota</taxon>
        <taxon>Fungi</taxon>
        <taxon>Dikarya</taxon>
        <taxon>Basidiomycota</taxon>
        <taxon>Agaricomycotina</taxon>
        <taxon>Agaricomycetes</taxon>
        <taxon>Phallomycetidae</taxon>
        <taxon>Geastrales</taxon>
        <taxon>Sphaerobolaceae</taxon>
        <taxon>Sphaerobolus</taxon>
    </lineage>
</organism>
<evidence type="ECO:0000313" key="1">
    <source>
        <dbReference type="EMBL" id="KIJ35918.1"/>
    </source>
</evidence>
<name>A0A0C9TZX6_SPHS4</name>
<dbReference type="Proteomes" id="UP000054279">
    <property type="component" value="Unassembled WGS sequence"/>
</dbReference>
<accession>A0A0C9TZX6</accession>
<evidence type="ECO:0000313" key="2">
    <source>
        <dbReference type="Proteomes" id="UP000054279"/>
    </source>
</evidence>